<evidence type="ECO:0000313" key="3">
    <source>
        <dbReference type="EMBL" id="TYP76267.1"/>
    </source>
</evidence>
<dbReference type="AlphaFoldDB" id="A0A5S5CAD0"/>
<reference evidence="3 4" key="1">
    <citation type="submission" date="2019-07" db="EMBL/GenBank/DDBJ databases">
        <title>Genomic Encyclopedia of Archaeal and Bacterial Type Strains, Phase II (KMG-II): from individual species to whole genera.</title>
        <authorList>
            <person name="Goeker M."/>
        </authorList>
    </citation>
    <scope>NUCLEOTIDE SEQUENCE [LARGE SCALE GENOMIC DNA]</scope>
    <source>
        <strain evidence="3 4">DSM 17527</strain>
    </source>
</reference>
<protein>
    <submittedName>
        <fullName evidence="3">Outer membrane protein with beta-barrel domain</fullName>
    </submittedName>
</protein>
<keyword evidence="1" id="KW-1133">Transmembrane helix</keyword>
<gene>
    <name evidence="3" type="ORF">BD809_102485</name>
</gene>
<organism evidence="3 4">
    <name type="scientific">Aquimarina intermedia</name>
    <dbReference type="NCBI Taxonomy" id="350814"/>
    <lineage>
        <taxon>Bacteria</taxon>
        <taxon>Pseudomonadati</taxon>
        <taxon>Bacteroidota</taxon>
        <taxon>Flavobacteriia</taxon>
        <taxon>Flavobacteriales</taxon>
        <taxon>Flavobacteriaceae</taxon>
        <taxon>Aquimarina</taxon>
    </lineage>
</organism>
<dbReference type="Proteomes" id="UP000324376">
    <property type="component" value="Unassembled WGS sequence"/>
</dbReference>
<dbReference type="EMBL" id="VNHU01000002">
    <property type="protein sequence ID" value="TYP76267.1"/>
    <property type="molecule type" value="Genomic_DNA"/>
</dbReference>
<dbReference type="InterPro" id="IPR025665">
    <property type="entry name" value="Beta-barrel_OMP_2"/>
</dbReference>
<dbReference type="OrthoDB" id="1113942at2"/>
<keyword evidence="1" id="KW-0472">Membrane</keyword>
<evidence type="ECO:0000256" key="1">
    <source>
        <dbReference type="SAM" id="Phobius"/>
    </source>
</evidence>
<dbReference type="RefSeq" id="WP_148781857.1">
    <property type="nucleotide sequence ID" value="NZ_VNHU01000002.1"/>
</dbReference>
<evidence type="ECO:0000259" key="2">
    <source>
        <dbReference type="Pfam" id="PF13568"/>
    </source>
</evidence>
<evidence type="ECO:0000313" key="4">
    <source>
        <dbReference type="Proteomes" id="UP000324376"/>
    </source>
</evidence>
<accession>A0A5S5CAD0</accession>
<feature type="domain" description="Outer membrane protein beta-barrel" evidence="2">
    <location>
        <begin position="260"/>
        <end position="462"/>
    </location>
</feature>
<feature type="transmembrane region" description="Helical" evidence="1">
    <location>
        <begin position="45"/>
        <end position="67"/>
    </location>
</feature>
<name>A0A5S5CAD0_9FLAO</name>
<keyword evidence="4" id="KW-1185">Reference proteome</keyword>
<keyword evidence="1" id="KW-0812">Transmembrane</keyword>
<sequence>MKDKKHIDRLFQEKFKDFDVSPNAKVWERIKASQKEDRKPLILPFWYRIAGVASVVLLLSTIAIFWLNPFGSQTNLVVDSPEQDSNSAPAIVDTTVKPEKPGIEITKEIVADRKNITSKSENNQQVVKTEKVKSNTTILQSSLAVEEKTDRHPLNNNRHTLNNPVLAESDTINFNKETVRIATSSQKDSKKEAITPTDEKSKVSLPDAVLDTLDTTAISENSKEVPEALPTNENSNKKSLFDVIKSGEETEVAENDTRQKRWNVTPNIAPVYYSSIGNGSSIDPQFKDNNKDGQVNMSYGIQIAYAVNKRIKVRSGVNKVDLSYNTEGIGFGPSIVGRELQSVNYNTVADEIEITDFKSPKPVALDVNGEFINKKQNVGFLNQRLNYIEVPLEIEYALISKKIAVQMIGGLSTLFLNGNEISVQSGGSESSIGTANNLNPVSFSGNIGVGLDYNLSNRFQINVEPIFKYQLNAFSKNDGNFKPYYFGVYTGINFKF</sequence>
<dbReference type="Pfam" id="PF13568">
    <property type="entry name" value="OMP_b-brl_2"/>
    <property type="match status" value="1"/>
</dbReference>
<comment type="caution">
    <text evidence="3">The sequence shown here is derived from an EMBL/GenBank/DDBJ whole genome shotgun (WGS) entry which is preliminary data.</text>
</comment>
<proteinExistence type="predicted"/>